<keyword evidence="11" id="KW-1185">Reference proteome</keyword>
<evidence type="ECO:0000256" key="4">
    <source>
        <dbReference type="ARBA" id="ARBA00023015"/>
    </source>
</evidence>
<comment type="subunit">
    <text evidence="8">Component of the Mediator complex.</text>
</comment>
<keyword evidence="5 8" id="KW-0804">Transcription</keyword>
<dbReference type="InterPro" id="IPR007018">
    <property type="entry name" value="Mediator_Med6"/>
</dbReference>
<name>A0A6A6YSI3_9PEZI</name>
<accession>A0A6A6YSI3</accession>
<dbReference type="RefSeq" id="XP_033578724.1">
    <property type="nucleotide sequence ID" value="XM_033727913.1"/>
</dbReference>
<evidence type="ECO:0000256" key="2">
    <source>
        <dbReference type="ARBA" id="ARBA00007526"/>
    </source>
</evidence>
<dbReference type="EMBL" id="MU003698">
    <property type="protein sequence ID" value="KAF2811760.1"/>
    <property type="molecule type" value="Genomic_DNA"/>
</dbReference>
<dbReference type="InterPro" id="IPR038566">
    <property type="entry name" value="Mediator_Med6_sf"/>
</dbReference>
<evidence type="ECO:0000256" key="3">
    <source>
        <dbReference type="ARBA" id="ARBA00020634"/>
    </source>
</evidence>
<evidence type="ECO:0000256" key="6">
    <source>
        <dbReference type="ARBA" id="ARBA00023242"/>
    </source>
</evidence>
<keyword evidence="8" id="KW-0010">Activator</keyword>
<dbReference type="GO" id="GO:0016592">
    <property type="term" value="C:mediator complex"/>
    <property type="evidence" value="ECO:0007669"/>
    <property type="project" value="InterPro"/>
</dbReference>
<dbReference type="PANTHER" id="PTHR13104">
    <property type="entry name" value="MED-6-RELATED"/>
    <property type="match status" value="1"/>
</dbReference>
<feature type="region of interest" description="Disordered" evidence="9">
    <location>
        <begin position="190"/>
        <end position="211"/>
    </location>
</feature>
<dbReference type="Gene3D" id="3.10.450.580">
    <property type="entry name" value="Mediator complex, subunit Med6"/>
    <property type="match status" value="1"/>
</dbReference>
<evidence type="ECO:0000256" key="1">
    <source>
        <dbReference type="ARBA" id="ARBA00004123"/>
    </source>
</evidence>
<evidence type="ECO:0000313" key="10">
    <source>
        <dbReference type="EMBL" id="KAF2811760.1"/>
    </source>
</evidence>
<reference evidence="10 12" key="1">
    <citation type="journal article" date="2020" name="Stud. Mycol.">
        <title>101 Dothideomycetes genomes: a test case for predicting lifestyles and emergence of pathogens.</title>
        <authorList>
            <person name="Haridas S."/>
            <person name="Albert R."/>
            <person name="Binder M."/>
            <person name="Bloem J."/>
            <person name="Labutti K."/>
            <person name="Salamov A."/>
            <person name="Andreopoulos B."/>
            <person name="Baker S."/>
            <person name="Barry K."/>
            <person name="Bills G."/>
            <person name="Bluhm B."/>
            <person name="Cannon C."/>
            <person name="Castanera R."/>
            <person name="Culley D."/>
            <person name="Daum C."/>
            <person name="Ezra D."/>
            <person name="Gonzalez J."/>
            <person name="Henrissat B."/>
            <person name="Kuo A."/>
            <person name="Liang C."/>
            <person name="Lipzen A."/>
            <person name="Lutzoni F."/>
            <person name="Magnuson J."/>
            <person name="Mondo S."/>
            <person name="Nolan M."/>
            <person name="Ohm R."/>
            <person name="Pangilinan J."/>
            <person name="Park H.-J."/>
            <person name="Ramirez L."/>
            <person name="Alfaro M."/>
            <person name="Sun H."/>
            <person name="Tritt A."/>
            <person name="Yoshinaga Y."/>
            <person name="Zwiers L.-H."/>
            <person name="Turgeon B."/>
            <person name="Goodwin S."/>
            <person name="Spatafora J."/>
            <person name="Crous P."/>
            <person name="Grigoriev I."/>
        </authorList>
    </citation>
    <scope>NUCLEOTIDE SEQUENCE</scope>
    <source>
        <strain evidence="10 12">CBS 304.34</strain>
    </source>
</reference>
<feature type="compositionally biased region" description="Polar residues" evidence="9">
    <location>
        <begin position="200"/>
        <end position="211"/>
    </location>
</feature>
<reference evidence="12" key="2">
    <citation type="submission" date="2020-04" db="EMBL/GenBank/DDBJ databases">
        <authorList>
            <consortium name="NCBI Genome Project"/>
        </authorList>
    </citation>
    <scope>NUCLEOTIDE SEQUENCE</scope>
    <source>
        <strain evidence="12">CBS 304.34</strain>
    </source>
</reference>
<dbReference type="Pfam" id="PF04934">
    <property type="entry name" value="Med6"/>
    <property type="match status" value="1"/>
</dbReference>
<sequence>MAQKDPPLDETAWFSEDYARFYGGINTNTVHVYFYHSTFFDLSSLNGTLWSQANRHMDQRYLLESRKAFEDAVKAVQSGGTQFLIVGEPETEDGTWVMQKQLRTVQRGLPDTIEVLGTYFIIGIQIFMAPSVGDVLAAKTLNITNLMSSFFTLASSLSLFTPATGHTYFHPSLKPSTDAKKLAIAGGVSRATTPGRDATQDNASVAHTSTGAASNSSAIGGTFIEPLFLNSLALSARYATEYADENPLQGEPGAFVFSSTNERVAALNEAAAQAALKAQSAAVAVVPVHQRERESAVSTAAPTPKPAVGEGSGSGGRKGSKGGVDGARVKRRKSKGLASPVTPKEGTAQGMK</sequence>
<comment type="function">
    <text evidence="8">Component of the Mediator complex, a coactivator involved in the regulated transcription of nearly all RNA polymerase II-dependent genes. Mediator functions as a bridge to convey information from gene-specific regulatory proteins to the basal RNA polymerase II transcription machinery. Mediator is recruited to promoters by direct interactions with regulatory proteins and serves as a scaffold for the assembly of a functional preinitiation complex with RNA polymerase II and the general transcription factors.</text>
</comment>
<keyword evidence="6 8" id="KW-0539">Nucleus</keyword>
<evidence type="ECO:0000313" key="12">
    <source>
        <dbReference type="RefSeq" id="XP_033578724.1"/>
    </source>
</evidence>
<gene>
    <name evidence="8" type="primary">MED6</name>
    <name evidence="10 12" type="ORF">BDZ99DRAFT_569732</name>
</gene>
<proteinExistence type="inferred from homology"/>
<evidence type="ECO:0000256" key="5">
    <source>
        <dbReference type="ARBA" id="ARBA00023163"/>
    </source>
</evidence>
<feature type="compositionally biased region" description="Gly residues" evidence="9">
    <location>
        <begin position="310"/>
        <end position="325"/>
    </location>
</feature>
<feature type="region of interest" description="Disordered" evidence="9">
    <location>
        <begin position="294"/>
        <end position="352"/>
    </location>
</feature>
<evidence type="ECO:0000256" key="8">
    <source>
        <dbReference type="RuleBase" id="RU364143"/>
    </source>
</evidence>
<organism evidence="10">
    <name type="scientific">Mytilinidion resinicola</name>
    <dbReference type="NCBI Taxonomy" id="574789"/>
    <lineage>
        <taxon>Eukaryota</taxon>
        <taxon>Fungi</taxon>
        <taxon>Dikarya</taxon>
        <taxon>Ascomycota</taxon>
        <taxon>Pezizomycotina</taxon>
        <taxon>Dothideomycetes</taxon>
        <taxon>Pleosporomycetidae</taxon>
        <taxon>Mytilinidiales</taxon>
        <taxon>Mytilinidiaceae</taxon>
        <taxon>Mytilinidion</taxon>
    </lineage>
</organism>
<reference evidence="12" key="3">
    <citation type="submission" date="2025-04" db="UniProtKB">
        <authorList>
            <consortium name="RefSeq"/>
        </authorList>
    </citation>
    <scope>IDENTIFICATION</scope>
    <source>
        <strain evidence="12">CBS 304.34</strain>
    </source>
</reference>
<dbReference type="GO" id="GO:0003712">
    <property type="term" value="F:transcription coregulator activity"/>
    <property type="evidence" value="ECO:0007669"/>
    <property type="project" value="InterPro"/>
</dbReference>
<comment type="similarity">
    <text evidence="2 8">Belongs to the Mediator complex subunit 6 family.</text>
</comment>
<protein>
    <recommendedName>
        <fullName evidence="3 8">Mediator of RNA polymerase II transcription subunit 6</fullName>
    </recommendedName>
    <alternativeName>
        <fullName evidence="7 8">Mediator complex subunit 6</fullName>
    </alternativeName>
</protein>
<evidence type="ECO:0000256" key="7">
    <source>
        <dbReference type="ARBA" id="ARBA00031259"/>
    </source>
</evidence>
<evidence type="ECO:0000256" key="9">
    <source>
        <dbReference type="SAM" id="MobiDB-lite"/>
    </source>
</evidence>
<dbReference type="OrthoDB" id="344220at2759"/>
<dbReference type="GO" id="GO:0006357">
    <property type="term" value="P:regulation of transcription by RNA polymerase II"/>
    <property type="evidence" value="ECO:0007669"/>
    <property type="project" value="InterPro"/>
</dbReference>
<dbReference type="AlphaFoldDB" id="A0A6A6YSI3"/>
<keyword evidence="4 8" id="KW-0805">Transcription regulation</keyword>
<evidence type="ECO:0000313" key="11">
    <source>
        <dbReference type="Proteomes" id="UP000504636"/>
    </source>
</evidence>
<dbReference type="Proteomes" id="UP000504636">
    <property type="component" value="Unplaced"/>
</dbReference>
<comment type="subcellular location">
    <subcellularLocation>
        <location evidence="1 8">Nucleus</location>
    </subcellularLocation>
</comment>